<evidence type="ECO:0000313" key="7">
    <source>
        <dbReference type="EMBL" id="AYF97022.1"/>
    </source>
</evidence>
<dbReference type="GO" id="GO:0000155">
    <property type="term" value="F:phosphorelay sensor kinase activity"/>
    <property type="evidence" value="ECO:0007669"/>
    <property type="project" value="InterPro"/>
</dbReference>
<dbReference type="PANTHER" id="PTHR24421:SF56">
    <property type="entry name" value="OXYGEN SENSOR HISTIDINE KINASE RESPONSE REGULATOR DOST"/>
    <property type="match status" value="1"/>
</dbReference>
<dbReference type="InterPro" id="IPR029016">
    <property type="entry name" value="GAF-like_dom_sf"/>
</dbReference>
<dbReference type="SMART" id="SM00387">
    <property type="entry name" value="HATPase_c"/>
    <property type="match status" value="1"/>
</dbReference>
<evidence type="ECO:0000256" key="4">
    <source>
        <dbReference type="SAM" id="MobiDB-lite"/>
    </source>
</evidence>
<dbReference type="GO" id="GO:0046983">
    <property type="term" value="F:protein dimerization activity"/>
    <property type="evidence" value="ECO:0007669"/>
    <property type="project" value="InterPro"/>
</dbReference>
<accession>A0A387B0L8</accession>
<dbReference type="SMART" id="SM00065">
    <property type="entry name" value="GAF"/>
    <property type="match status" value="2"/>
</dbReference>
<dbReference type="RefSeq" id="WP_120761373.1">
    <property type="nucleotide sequence ID" value="NZ_CP032630.1"/>
</dbReference>
<dbReference type="Gene3D" id="3.30.565.10">
    <property type="entry name" value="Histidine kinase-like ATPase, C-terminal domain"/>
    <property type="match status" value="1"/>
</dbReference>
<dbReference type="AlphaFoldDB" id="A0A387B0L8"/>
<dbReference type="Gene3D" id="1.20.5.1930">
    <property type="match status" value="1"/>
</dbReference>
<dbReference type="InterPro" id="IPR036890">
    <property type="entry name" value="HATPase_C_sf"/>
</dbReference>
<evidence type="ECO:0000256" key="1">
    <source>
        <dbReference type="ARBA" id="ARBA00022679"/>
    </source>
</evidence>
<evidence type="ECO:0000259" key="5">
    <source>
        <dbReference type="SMART" id="SM00065"/>
    </source>
</evidence>
<feature type="domain" description="GAF" evidence="5">
    <location>
        <begin position="26"/>
        <end position="173"/>
    </location>
</feature>
<evidence type="ECO:0000259" key="6">
    <source>
        <dbReference type="SMART" id="SM00387"/>
    </source>
</evidence>
<dbReference type="Pfam" id="PF13185">
    <property type="entry name" value="GAF_2"/>
    <property type="match status" value="2"/>
</dbReference>
<dbReference type="KEGG" id="lyd:D7I47_01320"/>
<keyword evidence="8" id="KW-1185">Reference proteome</keyword>
<evidence type="ECO:0000313" key="8">
    <source>
        <dbReference type="Proteomes" id="UP000278886"/>
    </source>
</evidence>
<dbReference type="InterPro" id="IPR011712">
    <property type="entry name" value="Sig_transdc_His_kin_sub3_dim/P"/>
</dbReference>
<dbReference type="Gene3D" id="3.30.450.40">
    <property type="match status" value="2"/>
</dbReference>
<dbReference type="Pfam" id="PF02518">
    <property type="entry name" value="HATPase_c"/>
    <property type="match status" value="1"/>
</dbReference>
<dbReference type="InterPro" id="IPR050482">
    <property type="entry name" value="Sensor_HK_TwoCompSys"/>
</dbReference>
<keyword evidence="2" id="KW-0418">Kinase</keyword>
<feature type="domain" description="Histidine kinase/HSP90-like ATPase" evidence="6">
    <location>
        <begin position="447"/>
        <end position="538"/>
    </location>
</feature>
<reference evidence="8" key="1">
    <citation type="submission" date="2018-09" db="EMBL/GenBank/DDBJ databases">
        <title>Genome sequencing of strain 2DFWR-13.</title>
        <authorList>
            <person name="Heo J."/>
            <person name="Kim S.-J."/>
            <person name="Kwon S.-W."/>
        </authorList>
    </citation>
    <scope>NUCLEOTIDE SEQUENCE [LARGE SCALE GENOMIC DNA]</scope>
    <source>
        <strain evidence="8">2DFWR-13</strain>
    </source>
</reference>
<feature type="region of interest" description="Disordered" evidence="4">
    <location>
        <begin position="513"/>
        <end position="542"/>
    </location>
</feature>
<evidence type="ECO:0000256" key="3">
    <source>
        <dbReference type="ARBA" id="ARBA00023012"/>
    </source>
</evidence>
<dbReference type="InterPro" id="IPR003018">
    <property type="entry name" value="GAF"/>
</dbReference>
<name>A0A387B0L8_9MICO</name>
<evidence type="ECO:0000256" key="2">
    <source>
        <dbReference type="ARBA" id="ARBA00022777"/>
    </source>
</evidence>
<dbReference type="GO" id="GO:0016020">
    <property type="term" value="C:membrane"/>
    <property type="evidence" value="ECO:0007669"/>
    <property type="project" value="InterPro"/>
</dbReference>
<dbReference type="PANTHER" id="PTHR24421">
    <property type="entry name" value="NITRATE/NITRITE SENSOR PROTEIN NARX-RELATED"/>
    <property type="match status" value="1"/>
</dbReference>
<dbReference type="SUPFAM" id="SSF55781">
    <property type="entry name" value="GAF domain-like"/>
    <property type="match status" value="2"/>
</dbReference>
<proteinExistence type="predicted"/>
<keyword evidence="3" id="KW-0902">Two-component regulatory system</keyword>
<dbReference type="SUPFAM" id="SSF55874">
    <property type="entry name" value="ATPase domain of HSP90 chaperone/DNA topoisomerase II/histidine kinase"/>
    <property type="match status" value="1"/>
</dbReference>
<gene>
    <name evidence="7" type="ORF">D7I47_01320</name>
</gene>
<dbReference type="OrthoDB" id="5241249at2"/>
<organism evidence="7 8">
    <name type="scientific">Protaetiibacter intestinalis</name>
    <dbReference type="NCBI Taxonomy" id="2419774"/>
    <lineage>
        <taxon>Bacteria</taxon>
        <taxon>Bacillati</taxon>
        <taxon>Actinomycetota</taxon>
        <taxon>Actinomycetes</taxon>
        <taxon>Micrococcales</taxon>
        <taxon>Microbacteriaceae</taxon>
        <taxon>Protaetiibacter</taxon>
    </lineage>
</organism>
<sequence>MPDPDAREPRLRRLLDVVPQVIGELELDHVLERIIEAAVDLVSARWGALGVIAPDGTLERFVHVGMAPPEVVAIGHLPEGHGLLGAVIDTGEAIRLPHLADDPRSVGFPAHHPHMDAFLGVPIRVRDTVFGNLYLTNHDGGPEFSEEDQRLVGSLAAVAAIAIENARLFEEQVRRERWSTALAEVTAALLSEDTVDVLAVLAERVASVIDSELVCVIVPDGDDDGEPMLRVDTARGAGAEELVGRRYPAADTLSGRAIESGALASTETDSPGESVLRDGPSAAIALPVRAGELVLGALSVYRRAEAPRFTDAERAMAAEFAQQAGIAIELTRGRADRARLALVEERARIARDLHDHVIQRLFGTGLALQAVGARSPEAAEAIGEQVDAIDAAIGEIRTAIFALAPRPGSGSSLRHRVLDVATDAAPGLANPPLVTFAGPVDLLVGGSLADDVVAVVRECLANAARHARATRVEVAVTVDDDAVVVTVDDDGVGMPDGARRASGTRNLEERAHRRGGSFEVGGNASGGTRARWTAPVAERSTP</sequence>
<protein>
    <submittedName>
        <fullName evidence="7">GAF domain-containing protein</fullName>
    </submittedName>
</protein>
<dbReference type="InterPro" id="IPR003594">
    <property type="entry name" value="HATPase_dom"/>
</dbReference>
<feature type="domain" description="GAF" evidence="5">
    <location>
        <begin position="193"/>
        <end position="338"/>
    </location>
</feature>
<dbReference type="EMBL" id="CP032630">
    <property type="protein sequence ID" value="AYF97022.1"/>
    <property type="molecule type" value="Genomic_DNA"/>
</dbReference>
<dbReference type="Pfam" id="PF07730">
    <property type="entry name" value="HisKA_3"/>
    <property type="match status" value="1"/>
</dbReference>
<dbReference type="Proteomes" id="UP000278886">
    <property type="component" value="Chromosome"/>
</dbReference>
<keyword evidence="1" id="KW-0808">Transferase</keyword>